<name>A0A7V6CDC2_9BACT</name>
<dbReference type="NCBIfam" id="TIGR01953">
    <property type="entry name" value="NusA"/>
    <property type="match status" value="1"/>
</dbReference>
<dbReference type="PANTHER" id="PTHR22648">
    <property type="entry name" value="TRANSCRIPTION TERMINATION FACTOR NUSA"/>
    <property type="match status" value="1"/>
</dbReference>
<keyword evidence="1 7" id="KW-0806">Transcription termination</keyword>
<dbReference type="InterPro" id="IPR010995">
    <property type="entry name" value="DNA_repair_Rad51/TF_NusA_a-hlx"/>
</dbReference>
<dbReference type="GO" id="GO:0000166">
    <property type="term" value="F:nucleotide binding"/>
    <property type="evidence" value="ECO:0007669"/>
    <property type="project" value="InterPro"/>
</dbReference>
<dbReference type="SMART" id="SM00316">
    <property type="entry name" value="S1"/>
    <property type="match status" value="1"/>
</dbReference>
<dbReference type="GO" id="GO:0003700">
    <property type="term" value="F:DNA-binding transcription factor activity"/>
    <property type="evidence" value="ECO:0007669"/>
    <property type="project" value="InterPro"/>
</dbReference>
<accession>A0A7V6CDC2</accession>
<dbReference type="Pfam" id="PF08529">
    <property type="entry name" value="NusA_N"/>
    <property type="match status" value="1"/>
</dbReference>
<dbReference type="Gene3D" id="1.10.150.20">
    <property type="entry name" value="5' to 3' exonuclease, C-terminal subdomain"/>
    <property type="match status" value="1"/>
</dbReference>
<dbReference type="SUPFAM" id="SSF50249">
    <property type="entry name" value="Nucleic acid-binding proteins"/>
    <property type="match status" value="1"/>
</dbReference>
<dbReference type="InterPro" id="IPR015946">
    <property type="entry name" value="KH_dom-like_a/b"/>
</dbReference>
<dbReference type="InterPro" id="IPR025249">
    <property type="entry name" value="TF_NusA_KH_1st"/>
</dbReference>
<sequence>MPGELKRVIESLSKEKGLSKEIVVEALIEGIRTAAKKRFGNKARIEVKYNEEKGDLEIYKLKKVVEEVKDKEAEISIEEAQKIYSHIKSGDIIGERVELQDLGRIAAQIVKQLFSQKLRLAEKQLIYDEYKYKIGEIVSGYVHRFDKRGVILSLGRAEALLPEEEQVPGEKYIRGHRLKALVIEVYRQQEPQIIVSRSHPAFVKKLFEKEVPEIQEGIVKIVAIAREPGSRTKIAVTSTNPNIDPVGTCIGVRGSRISTILEELNIVKTDKKEGKEKIDVVLWDPDPAKFVYNALAPAECSKVIVDDENKTLEVIVPDDQLSLAIGKKGENVRLASKLVGWRIDILSETQYLRRQEPEFLKLLKVTGLSDEIAGYLYEADIKDLKTLLETPIEKIAELTKLSLEEVEKIIEKAKKEIGA</sequence>
<dbReference type="InterPro" id="IPR036555">
    <property type="entry name" value="NusA_N_sf"/>
</dbReference>
<dbReference type="PROSITE" id="PS50126">
    <property type="entry name" value="S1"/>
    <property type="match status" value="1"/>
</dbReference>
<dbReference type="SMART" id="SM00322">
    <property type="entry name" value="KH"/>
    <property type="match status" value="2"/>
</dbReference>
<dbReference type="Gene3D" id="3.30.1480.10">
    <property type="entry name" value="NusA, N-terminal domain"/>
    <property type="match status" value="1"/>
</dbReference>
<keyword evidence="4 7" id="KW-0694">RNA-binding</keyword>
<dbReference type="Gene3D" id="3.30.300.20">
    <property type="match status" value="2"/>
</dbReference>
<keyword evidence="5 7" id="KW-0805">Transcription regulation</keyword>
<gene>
    <name evidence="7 9" type="primary">nusA</name>
    <name evidence="9" type="ORF">ENM15_02420</name>
</gene>
<dbReference type="GO" id="GO:0006353">
    <property type="term" value="P:DNA-templated transcription termination"/>
    <property type="evidence" value="ECO:0007669"/>
    <property type="project" value="UniProtKB-UniRule"/>
</dbReference>
<dbReference type="InterPro" id="IPR058582">
    <property type="entry name" value="KH_NusA_2nd"/>
</dbReference>
<organism evidence="9">
    <name type="scientific">Thermodesulfobacterium geofontis</name>
    <dbReference type="NCBI Taxonomy" id="1295609"/>
    <lineage>
        <taxon>Bacteria</taxon>
        <taxon>Pseudomonadati</taxon>
        <taxon>Thermodesulfobacteriota</taxon>
        <taxon>Thermodesulfobacteria</taxon>
        <taxon>Thermodesulfobacteriales</taxon>
        <taxon>Thermodesulfobacteriaceae</taxon>
        <taxon>Thermodesulfobacterium</taxon>
    </lineage>
</organism>
<protein>
    <recommendedName>
        <fullName evidence="7">Transcription termination/antitermination protein NusA</fullName>
    </recommendedName>
</protein>
<dbReference type="EMBL" id="DRWR01000043">
    <property type="protein sequence ID" value="HHQ15658.1"/>
    <property type="molecule type" value="Genomic_DNA"/>
</dbReference>
<evidence type="ECO:0000256" key="3">
    <source>
        <dbReference type="ARBA" id="ARBA00022814"/>
    </source>
</evidence>
<proteinExistence type="inferred from homology"/>
<comment type="caution">
    <text evidence="9">The sequence shown here is derived from an EMBL/GenBank/DDBJ whole genome shotgun (WGS) entry which is preliminary data.</text>
</comment>
<dbReference type="CDD" id="cd02134">
    <property type="entry name" value="KH-II_NusA_rpt1"/>
    <property type="match status" value="1"/>
</dbReference>
<comment type="similarity">
    <text evidence="7">Belongs to the NusA family.</text>
</comment>
<keyword evidence="2 7" id="KW-0963">Cytoplasm</keyword>
<dbReference type="GO" id="GO:0031564">
    <property type="term" value="P:transcription antitermination"/>
    <property type="evidence" value="ECO:0007669"/>
    <property type="project" value="UniProtKB-UniRule"/>
</dbReference>
<dbReference type="SUPFAM" id="SSF69705">
    <property type="entry name" value="Transcription factor NusA, N-terminal domain"/>
    <property type="match status" value="1"/>
</dbReference>
<keyword evidence="6 7" id="KW-0804">Transcription</keyword>
<dbReference type="Pfam" id="PF13184">
    <property type="entry name" value="KH_NusA_1st"/>
    <property type="match status" value="1"/>
</dbReference>
<evidence type="ECO:0000259" key="8">
    <source>
        <dbReference type="PROSITE" id="PS50126"/>
    </source>
</evidence>
<feature type="domain" description="S1 motif" evidence="8">
    <location>
        <begin position="135"/>
        <end position="198"/>
    </location>
</feature>
<dbReference type="InterPro" id="IPR003029">
    <property type="entry name" value="S1_domain"/>
</dbReference>
<comment type="subunit">
    <text evidence="7">Monomer. Binds directly to the core enzyme of the DNA-dependent RNA polymerase and to nascent RNA.</text>
</comment>
<reference evidence="9" key="1">
    <citation type="journal article" date="2020" name="mSystems">
        <title>Genome- and Community-Level Interaction Insights into Carbon Utilization and Element Cycling Functions of Hydrothermarchaeota in Hydrothermal Sediment.</title>
        <authorList>
            <person name="Zhou Z."/>
            <person name="Liu Y."/>
            <person name="Xu W."/>
            <person name="Pan J."/>
            <person name="Luo Z.H."/>
            <person name="Li M."/>
        </authorList>
    </citation>
    <scope>NUCLEOTIDE SEQUENCE [LARGE SCALE GENOMIC DNA]</scope>
    <source>
        <strain evidence="9">SpSt-106</strain>
    </source>
</reference>
<dbReference type="InterPro" id="IPR030842">
    <property type="entry name" value="TF_NusA_bacterial"/>
</dbReference>
<evidence type="ECO:0000313" key="9">
    <source>
        <dbReference type="EMBL" id="HHQ15658.1"/>
    </source>
</evidence>
<dbReference type="HAMAP" id="MF_00945_B">
    <property type="entry name" value="NusA_B"/>
    <property type="match status" value="1"/>
</dbReference>
<dbReference type="AlphaFoldDB" id="A0A7V6CDC2"/>
<comment type="subcellular location">
    <subcellularLocation>
        <location evidence="7">Cytoplasm</location>
    </subcellularLocation>
</comment>
<dbReference type="SUPFAM" id="SSF54814">
    <property type="entry name" value="Prokaryotic type KH domain (KH-domain type II)"/>
    <property type="match status" value="2"/>
</dbReference>
<dbReference type="InterPro" id="IPR009019">
    <property type="entry name" value="KH_sf_prok-type"/>
</dbReference>
<dbReference type="GO" id="GO:0005829">
    <property type="term" value="C:cytosol"/>
    <property type="evidence" value="ECO:0007669"/>
    <property type="project" value="TreeGrafter"/>
</dbReference>
<dbReference type="InterPro" id="IPR013735">
    <property type="entry name" value="TF_NusA_N"/>
</dbReference>
<dbReference type="FunFam" id="3.30.300.20:FF:000002">
    <property type="entry name" value="Transcription termination/antitermination protein NusA"/>
    <property type="match status" value="1"/>
</dbReference>
<dbReference type="InterPro" id="IPR004087">
    <property type="entry name" value="KH_dom"/>
</dbReference>
<dbReference type="InterPro" id="IPR010213">
    <property type="entry name" value="TF_NusA"/>
</dbReference>
<evidence type="ECO:0000256" key="1">
    <source>
        <dbReference type="ARBA" id="ARBA00022472"/>
    </source>
</evidence>
<dbReference type="PROSITE" id="PS50084">
    <property type="entry name" value="KH_TYPE_1"/>
    <property type="match status" value="1"/>
</dbReference>
<dbReference type="Gene3D" id="2.40.50.140">
    <property type="entry name" value="Nucleic acid-binding proteins"/>
    <property type="match status" value="1"/>
</dbReference>
<dbReference type="SUPFAM" id="SSF47794">
    <property type="entry name" value="Rad51 N-terminal domain-like"/>
    <property type="match status" value="1"/>
</dbReference>
<keyword evidence="3 7" id="KW-0889">Transcription antitermination</keyword>
<dbReference type="PANTHER" id="PTHR22648:SF0">
    <property type="entry name" value="TRANSCRIPTION TERMINATION_ANTITERMINATION PROTEIN NUSA"/>
    <property type="match status" value="1"/>
</dbReference>
<dbReference type="CDD" id="cd22529">
    <property type="entry name" value="KH-II_NusA_rpt2"/>
    <property type="match status" value="1"/>
</dbReference>
<evidence type="ECO:0000256" key="7">
    <source>
        <dbReference type="HAMAP-Rule" id="MF_00945"/>
    </source>
</evidence>
<dbReference type="GO" id="GO:0003723">
    <property type="term" value="F:RNA binding"/>
    <property type="evidence" value="ECO:0007669"/>
    <property type="project" value="UniProtKB-UniRule"/>
</dbReference>
<dbReference type="Pfam" id="PF26594">
    <property type="entry name" value="KH_NusA_2nd"/>
    <property type="match status" value="1"/>
</dbReference>
<dbReference type="FunFam" id="3.30.300.20:FF:000005">
    <property type="entry name" value="Transcription termination/antitermination protein NusA"/>
    <property type="match status" value="1"/>
</dbReference>
<evidence type="ECO:0000256" key="4">
    <source>
        <dbReference type="ARBA" id="ARBA00022884"/>
    </source>
</evidence>
<evidence type="ECO:0000256" key="2">
    <source>
        <dbReference type="ARBA" id="ARBA00022490"/>
    </source>
</evidence>
<dbReference type="CDD" id="cd04455">
    <property type="entry name" value="S1_NusA"/>
    <property type="match status" value="1"/>
</dbReference>
<evidence type="ECO:0000256" key="5">
    <source>
        <dbReference type="ARBA" id="ARBA00023015"/>
    </source>
</evidence>
<dbReference type="InterPro" id="IPR012340">
    <property type="entry name" value="NA-bd_OB-fold"/>
</dbReference>
<comment type="function">
    <text evidence="7">Participates in both transcription termination and antitermination.</text>
</comment>
<evidence type="ECO:0000256" key="6">
    <source>
        <dbReference type="ARBA" id="ARBA00023163"/>
    </source>
</evidence>